<reference evidence="1" key="2">
    <citation type="journal article" date="2024" name="Plant">
        <title>Genomic evolution and insights into agronomic trait innovations of Sesamum species.</title>
        <authorList>
            <person name="Miao H."/>
            <person name="Wang L."/>
            <person name="Qu L."/>
            <person name="Liu H."/>
            <person name="Sun Y."/>
            <person name="Le M."/>
            <person name="Wang Q."/>
            <person name="Wei S."/>
            <person name="Zheng Y."/>
            <person name="Lin W."/>
            <person name="Duan Y."/>
            <person name="Cao H."/>
            <person name="Xiong S."/>
            <person name="Wang X."/>
            <person name="Wei L."/>
            <person name="Li C."/>
            <person name="Ma Q."/>
            <person name="Ju M."/>
            <person name="Zhao R."/>
            <person name="Li G."/>
            <person name="Mu C."/>
            <person name="Tian Q."/>
            <person name="Mei H."/>
            <person name="Zhang T."/>
            <person name="Gao T."/>
            <person name="Zhang H."/>
        </authorList>
    </citation>
    <scope>NUCLEOTIDE SEQUENCE</scope>
    <source>
        <strain evidence="1">3651</strain>
    </source>
</reference>
<dbReference type="SUPFAM" id="SSF52047">
    <property type="entry name" value="RNI-like"/>
    <property type="match status" value="1"/>
</dbReference>
<gene>
    <name evidence="1" type="ORF">Salat_1076000</name>
</gene>
<reference evidence="1" key="1">
    <citation type="submission" date="2020-06" db="EMBL/GenBank/DDBJ databases">
        <authorList>
            <person name="Li T."/>
            <person name="Hu X."/>
            <person name="Zhang T."/>
            <person name="Song X."/>
            <person name="Zhang H."/>
            <person name="Dai N."/>
            <person name="Sheng W."/>
            <person name="Hou X."/>
            <person name="Wei L."/>
        </authorList>
    </citation>
    <scope>NUCLEOTIDE SEQUENCE</scope>
    <source>
        <strain evidence="1">3651</strain>
        <tissue evidence="1">Leaf</tissue>
    </source>
</reference>
<protein>
    <submittedName>
        <fullName evidence="1">Disease resistance RPP8-like protein 3</fullName>
    </submittedName>
</protein>
<dbReference type="EMBL" id="JACGWO010000003">
    <property type="protein sequence ID" value="KAK4433138.1"/>
    <property type="molecule type" value="Genomic_DNA"/>
</dbReference>
<keyword evidence="2" id="KW-1185">Reference proteome</keyword>
<dbReference type="PANTHER" id="PTHR15140">
    <property type="entry name" value="TUBULIN-SPECIFIC CHAPERONE E"/>
    <property type="match status" value="1"/>
</dbReference>
<dbReference type="PANTHER" id="PTHR15140:SF37">
    <property type="entry name" value="UBIQUITIN-LIKE DOMAIN-CONTAINING PROTEIN"/>
    <property type="match status" value="1"/>
</dbReference>
<dbReference type="InterPro" id="IPR032675">
    <property type="entry name" value="LRR_dom_sf"/>
</dbReference>
<name>A0AAE1YP11_9LAMI</name>
<evidence type="ECO:0000313" key="1">
    <source>
        <dbReference type="EMBL" id="KAK4433138.1"/>
    </source>
</evidence>
<proteinExistence type="predicted"/>
<evidence type="ECO:0000313" key="2">
    <source>
        <dbReference type="Proteomes" id="UP001293254"/>
    </source>
</evidence>
<accession>A0AAE1YP11</accession>
<organism evidence="1 2">
    <name type="scientific">Sesamum alatum</name>
    <dbReference type="NCBI Taxonomy" id="300844"/>
    <lineage>
        <taxon>Eukaryota</taxon>
        <taxon>Viridiplantae</taxon>
        <taxon>Streptophyta</taxon>
        <taxon>Embryophyta</taxon>
        <taxon>Tracheophyta</taxon>
        <taxon>Spermatophyta</taxon>
        <taxon>Magnoliopsida</taxon>
        <taxon>eudicotyledons</taxon>
        <taxon>Gunneridae</taxon>
        <taxon>Pentapetalae</taxon>
        <taxon>asterids</taxon>
        <taxon>lamiids</taxon>
        <taxon>Lamiales</taxon>
        <taxon>Pedaliaceae</taxon>
        <taxon>Sesamum</taxon>
    </lineage>
</organism>
<dbReference type="Proteomes" id="UP001293254">
    <property type="component" value="Unassembled WGS sequence"/>
</dbReference>
<dbReference type="AlphaFoldDB" id="A0AAE1YP11"/>
<dbReference type="Gene3D" id="3.80.10.10">
    <property type="entry name" value="Ribonuclease Inhibitor"/>
    <property type="match status" value="1"/>
</dbReference>
<sequence length="121" mass="13735">MPVLQKLPELLYLKLDDYAYTGKEIVISHDGFPRLKVLSLHRLTNLRNMQVERGVVPELNRLEICNCPYLESLPEELRFMTSLDELKMVTSAKGASKLQDHVASHIISNIPSESDCSTIQP</sequence>
<comment type="caution">
    <text evidence="1">The sequence shown here is derived from an EMBL/GenBank/DDBJ whole genome shotgun (WGS) entry which is preliminary data.</text>
</comment>